<feature type="compositionally biased region" description="Polar residues" evidence="2">
    <location>
        <begin position="348"/>
        <end position="358"/>
    </location>
</feature>
<organism evidence="3 4">
    <name type="scientific">Dichotomicrobium thermohalophilum</name>
    <dbReference type="NCBI Taxonomy" id="933063"/>
    <lineage>
        <taxon>Bacteria</taxon>
        <taxon>Pseudomonadati</taxon>
        <taxon>Pseudomonadota</taxon>
        <taxon>Alphaproteobacteria</taxon>
        <taxon>Hyphomicrobiales</taxon>
        <taxon>Hyphomicrobiaceae</taxon>
        <taxon>Dichotomicrobium</taxon>
    </lineage>
</organism>
<feature type="compositionally biased region" description="Basic and acidic residues" evidence="2">
    <location>
        <begin position="262"/>
        <end position="273"/>
    </location>
</feature>
<dbReference type="OrthoDB" id="7826912at2"/>
<feature type="compositionally biased region" description="Polar residues" evidence="2">
    <location>
        <begin position="493"/>
        <end position="505"/>
    </location>
</feature>
<evidence type="ECO:0000256" key="1">
    <source>
        <dbReference type="SAM" id="Coils"/>
    </source>
</evidence>
<feature type="region of interest" description="Disordered" evidence="2">
    <location>
        <begin position="345"/>
        <end position="370"/>
    </location>
</feature>
<keyword evidence="4" id="KW-1185">Reference proteome</keyword>
<sequence>MILYVMLVALGFLIAMLIALLLAPAFWRRAERLTARRLEQSMPMSIAEAEAERDQIRASYAIIIRRLEAALSQEKMRSARQLVKISRLQMEIADLNDRTQKLRCQLEAEHNAASVLRRTIATRVPELNRAAEDARQLVHVRDREIDTIVNRLRHREEALAIAQRTTEMQQAEIARLRQAMEMSGAQNAGRFKLRPTEWTIHDYRAEYDRLNVELSKLRERLAVAYDREANQIKELRTELQQLADQVVTTASALPESEPQRAIAHDTSEDEPRRLSAPAQHTDALMRSIDAIIADTAGSSRVPALAEPAAKTARAPRSGSTLARAAAAPKRLARGAMQKLAGLAGANRNAKTSAASGSGHNPDPAAPTPGEVSAARLLGGAALSGHPAQPRRVGDFGPSEQESEQEPKTLAGGVSGAGDPGLQADVAATEPQSFLETNRPAPEEGPATEPQAEATTQVGGEEPDEDSSLYDRYRSAKLTSGKLREDPAGPETPPSGNADASESGPSATEGETGSASATPEESESTSTAAGEMATSSGNGVATPESSRANDNAESDASPGSLLHRLKQMPESETR</sequence>
<keyword evidence="1" id="KW-0175">Coiled coil</keyword>
<dbReference type="AlphaFoldDB" id="A0A397Q4G9"/>
<dbReference type="Proteomes" id="UP000266273">
    <property type="component" value="Unassembled WGS sequence"/>
</dbReference>
<gene>
    <name evidence="3" type="ORF">BXY53_0928</name>
</gene>
<comment type="caution">
    <text evidence="3">The sequence shown here is derived from an EMBL/GenBank/DDBJ whole genome shotgun (WGS) entry which is preliminary data.</text>
</comment>
<feature type="compositionally biased region" description="Low complexity" evidence="2">
    <location>
        <begin position="510"/>
        <end position="536"/>
    </location>
</feature>
<reference evidence="3 4" key="1">
    <citation type="submission" date="2018-08" db="EMBL/GenBank/DDBJ databases">
        <title>Genomic Encyclopedia of Archaeal and Bacterial Type Strains, Phase II (KMG-II): from individual species to whole genera.</title>
        <authorList>
            <person name="Goeker M."/>
        </authorList>
    </citation>
    <scope>NUCLEOTIDE SEQUENCE [LARGE SCALE GENOMIC DNA]</scope>
    <source>
        <strain evidence="3 4">DSM 5002</strain>
    </source>
</reference>
<proteinExistence type="predicted"/>
<evidence type="ECO:0000256" key="2">
    <source>
        <dbReference type="SAM" id="MobiDB-lite"/>
    </source>
</evidence>
<evidence type="ECO:0000313" key="4">
    <source>
        <dbReference type="Proteomes" id="UP000266273"/>
    </source>
</evidence>
<feature type="region of interest" description="Disordered" evidence="2">
    <location>
        <begin position="250"/>
        <end position="274"/>
    </location>
</feature>
<feature type="coiled-coil region" evidence="1">
    <location>
        <begin position="85"/>
        <end position="112"/>
    </location>
</feature>
<feature type="region of interest" description="Disordered" evidence="2">
    <location>
        <begin position="382"/>
        <end position="573"/>
    </location>
</feature>
<protein>
    <submittedName>
        <fullName evidence="3">Uncharacterized protein</fullName>
    </submittedName>
</protein>
<feature type="region of interest" description="Disordered" evidence="2">
    <location>
        <begin position="302"/>
        <end position="329"/>
    </location>
</feature>
<accession>A0A397Q4G9</accession>
<name>A0A397Q4G9_9HYPH</name>
<evidence type="ECO:0000313" key="3">
    <source>
        <dbReference type="EMBL" id="RIA55843.1"/>
    </source>
</evidence>
<dbReference type="EMBL" id="QXDF01000001">
    <property type="protein sequence ID" value="RIA55843.1"/>
    <property type="molecule type" value="Genomic_DNA"/>
</dbReference>
<dbReference type="RefSeq" id="WP_119060692.1">
    <property type="nucleotide sequence ID" value="NZ_QXDF01000001.1"/>
</dbReference>